<dbReference type="SUPFAM" id="SSF46785">
    <property type="entry name" value="Winged helix' DNA-binding domain"/>
    <property type="match status" value="1"/>
</dbReference>
<dbReference type="PROSITE" id="PS51077">
    <property type="entry name" value="HTH_ICLR"/>
    <property type="match status" value="1"/>
</dbReference>
<dbReference type="Gene3D" id="1.10.10.10">
    <property type="entry name" value="Winged helix-like DNA-binding domain superfamily/Winged helix DNA-binding domain"/>
    <property type="match status" value="1"/>
</dbReference>
<sequence length="265" mass="28786">MTENHSAPNAKEHLESLAKGLQALGLYSRDTPTLTIQEVAARLDITRASARRILLTLAALGYLKQNHRDFLPTPKVLDLGFAYFASLDLPDLVRPVLSKMAEEVGETCSIGVLDGSDIVFLCREEADKPLKLDLKIGSRLPAYAHSMGQALLSQLDGQALDQYLARTALKPLTPHTLTTAAALKRRLKAVRKQGYSVSSDELVEGFAGVAIPLALPRSAAPAALSISLVHGRRSQEDMVAQFLPALREAERQIRGRFVSVDETPA</sequence>
<evidence type="ECO:0000256" key="3">
    <source>
        <dbReference type="ARBA" id="ARBA00023163"/>
    </source>
</evidence>
<feature type="domain" description="HTH iclR-type" evidence="4">
    <location>
        <begin position="14"/>
        <end position="81"/>
    </location>
</feature>
<dbReference type="EMBL" id="JACCEM010000001">
    <property type="protein sequence ID" value="NYT48099.1"/>
    <property type="molecule type" value="Genomic_DNA"/>
</dbReference>
<dbReference type="SUPFAM" id="SSF55781">
    <property type="entry name" value="GAF domain-like"/>
    <property type="match status" value="1"/>
</dbReference>
<name>A0A853FVF3_9BURK</name>
<evidence type="ECO:0000313" key="6">
    <source>
        <dbReference type="EMBL" id="NYT48099.1"/>
    </source>
</evidence>
<dbReference type="PROSITE" id="PS51078">
    <property type="entry name" value="ICLR_ED"/>
    <property type="match status" value="1"/>
</dbReference>
<dbReference type="Proteomes" id="UP000559809">
    <property type="component" value="Unassembled WGS sequence"/>
</dbReference>
<keyword evidence="7" id="KW-1185">Reference proteome</keyword>
<dbReference type="SMART" id="SM00346">
    <property type="entry name" value="HTH_ICLR"/>
    <property type="match status" value="1"/>
</dbReference>
<evidence type="ECO:0000313" key="7">
    <source>
        <dbReference type="Proteomes" id="UP000559809"/>
    </source>
</evidence>
<dbReference type="PANTHER" id="PTHR30136">
    <property type="entry name" value="HELIX-TURN-HELIX TRANSCRIPTIONAL REGULATOR, ICLR FAMILY"/>
    <property type="match status" value="1"/>
</dbReference>
<dbReference type="Pfam" id="PF01614">
    <property type="entry name" value="IclR_C"/>
    <property type="match status" value="1"/>
</dbReference>
<comment type="caution">
    <text evidence="6">The sequence shown here is derived from an EMBL/GenBank/DDBJ whole genome shotgun (WGS) entry which is preliminary data.</text>
</comment>
<evidence type="ECO:0000259" key="5">
    <source>
        <dbReference type="PROSITE" id="PS51078"/>
    </source>
</evidence>
<dbReference type="InterPro" id="IPR050707">
    <property type="entry name" value="HTH_MetabolicPath_Reg"/>
</dbReference>
<dbReference type="GO" id="GO:0003677">
    <property type="term" value="F:DNA binding"/>
    <property type="evidence" value="ECO:0007669"/>
    <property type="project" value="UniProtKB-KW"/>
</dbReference>
<dbReference type="InterPro" id="IPR036390">
    <property type="entry name" value="WH_DNA-bd_sf"/>
</dbReference>
<keyword evidence="3" id="KW-0804">Transcription</keyword>
<dbReference type="Pfam" id="PF09339">
    <property type="entry name" value="HTH_IclR"/>
    <property type="match status" value="1"/>
</dbReference>
<organism evidence="6 7">
    <name type="scientific">Parapusillimonas granuli</name>
    <dbReference type="NCBI Taxonomy" id="380911"/>
    <lineage>
        <taxon>Bacteria</taxon>
        <taxon>Pseudomonadati</taxon>
        <taxon>Pseudomonadota</taxon>
        <taxon>Betaproteobacteria</taxon>
        <taxon>Burkholderiales</taxon>
        <taxon>Alcaligenaceae</taxon>
        <taxon>Parapusillimonas</taxon>
    </lineage>
</organism>
<dbReference type="InterPro" id="IPR036388">
    <property type="entry name" value="WH-like_DNA-bd_sf"/>
</dbReference>
<dbReference type="PANTHER" id="PTHR30136:SF34">
    <property type="entry name" value="TRANSCRIPTIONAL REGULATOR"/>
    <property type="match status" value="1"/>
</dbReference>
<dbReference type="GO" id="GO:0003700">
    <property type="term" value="F:DNA-binding transcription factor activity"/>
    <property type="evidence" value="ECO:0007669"/>
    <property type="project" value="TreeGrafter"/>
</dbReference>
<accession>A0A853FVF3</accession>
<protein>
    <submittedName>
        <fullName evidence="6">Helix-turn-helix domain-containing protein</fullName>
    </submittedName>
</protein>
<dbReference type="AlphaFoldDB" id="A0A853FVF3"/>
<gene>
    <name evidence="6" type="ORF">H0A72_02135</name>
</gene>
<evidence type="ECO:0000256" key="2">
    <source>
        <dbReference type="ARBA" id="ARBA00023125"/>
    </source>
</evidence>
<feature type="domain" description="IclR-ED" evidence="5">
    <location>
        <begin position="75"/>
        <end position="259"/>
    </location>
</feature>
<evidence type="ECO:0000256" key="1">
    <source>
        <dbReference type="ARBA" id="ARBA00023015"/>
    </source>
</evidence>
<dbReference type="Gene3D" id="3.30.450.40">
    <property type="match status" value="1"/>
</dbReference>
<dbReference type="InterPro" id="IPR029016">
    <property type="entry name" value="GAF-like_dom_sf"/>
</dbReference>
<dbReference type="InterPro" id="IPR005471">
    <property type="entry name" value="Tscrpt_reg_IclR_N"/>
</dbReference>
<keyword evidence="2" id="KW-0238">DNA-binding</keyword>
<dbReference type="GO" id="GO:0045892">
    <property type="term" value="P:negative regulation of DNA-templated transcription"/>
    <property type="evidence" value="ECO:0007669"/>
    <property type="project" value="TreeGrafter"/>
</dbReference>
<evidence type="ECO:0000259" key="4">
    <source>
        <dbReference type="PROSITE" id="PS51077"/>
    </source>
</evidence>
<reference evidence="6 7" key="1">
    <citation type="submission" date="2020-07" db="EMBL/GenBank/DDBJ databases">
        <title>Taxonomic revisions and descriptions of new bacterial species based on genomic comparisons in the high-G+C-content subgroup of the family Alcaligenaceae.</title>
        <authorList>
            <person name="Szabo A."/>
            <person name="Felfoldi T."/>
        </authorList>
    </citation>
    <scope>NUCLEOTIDE SEQUENCE [LARGE SCALE GENOMIC DNA]</scope>
    <source>
        <strain evidence="6 7">LMG 24012</strain>
    </source>
</reference>
<proteinExistence type="predicted"/>
<keyword evidence="1" id="KW-0805">Transcription regulation</keyword>
<dbReference type="InterPro" id="IPR014757">
    <property type="entry name" value="Tscrpt_reg_IclR_C"/>
</dbReference>